<feature type="domain" description="Cyclic nucleotide-binding" evidence="3">
    <location>
        <begin position="46"/>
        <end position="115"/>
    </location>
</feature>
<comment type="caution">
    <text evidence="4">The sequence shown here is derived from an EMBL/GenBank/DDBJ whole genome shotgun (WGS) entry which is preliminary data.</text>
</comment>
<feature type="domain" description="PI-PLC Y-box" evidence="2">
    <location>
        <begin position="65"/>
        <end position="99"/>
    </location>
</feature>
<evidence type="ECO:0000313" key="4">
    <source>
        <dbReference type="EMBL" id="MBM9507957.1"/>
    </source>
</evidence>
<protein>
    <submittedName>
        <fullName evidence="4">Cyclic nucleotide-binding domain-containing protein</fullName>
    </submittedName>
</protein>
<dbReference type="PROSITE" id="PS50042">
    <property type="entry name" value="CNMP_BINDING_3"/>
    <property type="match status" value="1"/>
</dbReference>
<dbReference type="InterPro" id="IPR014710">
    <property type="entry name" value="RmlC-like_jellyroll"/>
</dbReference>
<sequence length="195" mass="21347">MRPLHRLVPGGHRHHRGGPRPGPRTRRRGGRGIRAGGAVTTAGQQFLGALSAAHRDRLLAFARDRSFPAGARVFDEDAEALRFWILRSGLVALDAQVPGQGSVVMETLGPGELLGWSWLFEPYRWHLGAQVREPVEAYEFDAPPVRAAIEEDPAFGLELTRCVASVAIGRRLRACRIRLLDLYGVPHVPSEGSPA</sequence>
<gene>
    <name evidence="4" type="ORF">ITX44_26085</name>
</gene>
<dbReference type="Gene3D" id="2.60.120.10">
    <property type="entry name" value="Jelly Rolls"/>
    <property type="match status" value="1"/>
</dbReference>
<dbReference type="EMBL" id="JADKYB010000015">
    <property type="protein sequence ID" value="MBM9507957.1"/>
    <property type="molecule type" value="Genomic_DNA"/>
</dbReference>
<dbReference type="CDD" id="cd00038">
    <property type="entry name" value="CAP_ED"/>
    <property type="match status" value="1"/>
</dbReference>
<dbReference type="PROSITE" id="PS50008">
    <property type="entry name" value="PIPLC_Y_DOMAIN"/>
    <property type="match status" value="1"/>
</dbReference>
<evidence type="ECO:0000256" key="1">
    <source>
        <dbReference type="SAM" id="MobiDB-lite"/>
    </source>
</evidence>
<dbReference type="SMART" id="SM00100">
    <property type="entry name" value="cNMP"/>
    <property type="match status" value="1"/>
</dbReference>
<dbReference type="InterPro" id="IPR000595">
    <property type="entry name" value="cNMP-bd_dom"/>
</dbReference>
<reference evidence="4 5" key="1">
    <citation type="submission" date="2021-01" db="EMBL/GenBank/DDBJ databases">
        <title>Streptomyces acididurans sp. nov., isolated from a peat swamp forest soil.</title>
        <authorList>
            <person name="Chantavorakit T."/>
            <person name="Duangmal K."/>
        </authorList>
    </citation>
    <scope>NUCLEOTIDE SEQUENCE [LARGE SCALE GENOMIC DNA]</scope>
    <source>
        <strain evidence="4 5">KK5PA1</strain>
    </source>
</reference>
<dbReference type="Pfam" id="PF00027">
    <property type="entry name" value="cNMP_binding"/>
    <property type="match status" value="1"/>
</dbReference>
<accession>A0ABS2TXZ9</accession>
<dbReference type="Proteomes" id="UP000749040">
    <property type="component" value="Unassembled WGS sequence"/>
</dbReference>
<proteinExistence type="predicted"/>
<feature type="compositionally biased region" description="Basic residues" evidence="1">
    <location>
        <begin position="11"/>
        <end position="31"/>
    </location>
</feature>
<evidence type="ECO:0000259" key="3">
    <source>
        <dbReference type="PROSITE" id="PS50042"/>
    </source>
</evidence>
<dbReference type="SUPFAM" id="SSF51206">
    <property type="entry name" value="cAMP-binding domain-like"/>
    <property type="match status" value="1"/>
</dbReference>
<dbReference type="InterPro" id="IPR018490">
    <property type="entry name" value="cNMP-bd_dom_sf"/>
</dbReference>
<dbReference type="InterPro" id="IPR001711">
    <property type="entry name" value="PLipase_C_Pinositol-sp_Y"/>
</dbReference>
<feature type="region of interest" description="Disordered" evidence="1">
    <location>
        <begin position="1"/>
        <end position="31"/>
    </location>
</feature>
<name>A0ABS2TXZ9_9ACTN</name>
<evidence type="ECO:0000259" key="2">
    <source>
        <dbReference type="PROSITE" id="PS50008"/>
    </source>
</evidence>
<keyword evidence="5" id="KW-1185">Reference proteome</keyword>
<organism evidence="4 5">
    <name type="scientific">Actinacidiphila acididurans</name>
    <dbReference type="NCBI Taxonomy" id="2784346"/>
    <lineage>
        <taxon>Bacteria</taxon>
        <taxon>Bacillati</taxon>
        <taxon>Actinomycetota</taxon>
        <taxon>Actinomycetes</taxon>
        <taxon>Kitasatosporales</taxon>
        <taxon>Streptomycetaceae</taxon>
        <taxon>Actinacidiphila</taxon>
    </lineage>
</organism>
<evidence type="ECO:0000313" key="5">
    <source>
        <dbReference type="Proteomes" id="UP000749040"/>
    </source>
</evidence>